<dbReference type="Pfam" id="PF00106">
    <property type="entry name" value="adh_short"/>
    <property type="match status" value="1"/>
</dbReference>
<proteinExistence type="predicted"/>
<dbReference type="PANTHER" id="PTHR43431">
    <property type="entry name" value="OXIDOREDUCTASE, SHORT CHAIN DEHYDROGENASE/REDUCTASE FAMILY (AFU_ORTHOLOGUE AFUA_5G14000)"/>
    <property type="match status" value="1"/>
</dbReference>
<organism evidence="1 2">
    <name type="scientific">Nocardioides bruguierae</name>
    <dbReference type="NCBI Taxonomy" id="2945102"/>
    <lineage>
        <taxon>Bacteria</taxon>
        <taxon>Bacillati</taxon>
        <taxon>Actinomycetota</taxon>
        <taxon>Actinomycetes</taxon>
        <taxon>Propionibacteriales</taxon>
        <taxon>Nocardioidaceae</taxon>
        <taxon>Nocardioides</taxon>
    </lineage>
</organism>
<dbReference type="InterPro" id="IPR002347">
    <property type="entry name" value="SDR_fam"/>
</dbReference>
<dbReference type="EMBL" id="JAMOIL010000012">
    <property type="protein sequence ID" value="MCM0620845.1"/>
    <property type="molecule type" value="Genomic_DNA"/>
</dbReference>
<accession>A0A9X2IGJ4</accession>
<reference evidence="1" key="1">
    <citation type="submission" date="2022-05" db="EMBL/GenBank/DDBJ databases">
        <authorList>
            <person name="Tuo L."/>
        </authorList>
    </citation>
    <scope>NUCLEOTIDE SEQUENCE</scope>
    <source>
        <strain evidence="1">BSK12Z-4</strain>
    </source>
</reference>
<dbReference type="PANTHER" id="PTHR43431:SF7">
    <property type="entry name" value="OXIDOREDUCTASE, SHORT CHAIN DEHYDROGENASE_REDUCTASE FAMILY (AFU_ORTHOLOGUE AFUA_5G14000)"/>
    <property type="match status" value="1"/>
</dbReference>
<dbReference type="InterPro" id="IPR036291">
    <property type="entry name" value="NAD(P)-bd_dom_sf"/>
</dbReference>
<dbReference type="AlphaFoldDB" id="A0A9X2IGJ4"/>
<evidence type="ECO:0000313" key="2">
    <source>
        <dbReference type="Proteomes" id="UP001139485"/>
    </source>
</evidence>
<dbReference type="RefSeq" id="WP_250827376.1">
    <property type="nucleotide sequence ID" value="NZ_JAMOIL010000012.1"/>
</dbReference>
<gene>
    <name evidence="1" type="ORF">M8330_11145</name>
</gene>
<dbReference type="Proteomes" id="UP001139485">
    <property type="component" value="Unassembled WGS sequence"/>
</dbReference>
<name>A0A9X2IGJ4_9ACTN</name>
<evidence type="ECO:0000313" key="1">
    <source>
        <dbReference type="EMBL" id="MCM0620845.1"/>
    </source>
</evidence>
<protein>
    <submittedName>
        <fullName evidence="1">SDR family NAD(P)-dependent oxidoreductase</fullName>
    </submittedName>
</protein>
<comment type="caution">
    <text evidence="1">The sequence shown here is derived from an EMBL/GenBank/DDBJ whole genome shotgun (WGS) entry which is preliminary data.</text>
</comment>
<keyword evidence="2" id="KW-1185">Reference proteome</keyword>
<dbReference type="SUPFAM" id="SSF51735">
    <property type="entry name" value="NAD(P)-binding Rossmann-fold domains"/>
    <property type="match status" value="1"/>
</dbReference>
<sequence length="222" mass="23443">MPTIAIIGAGANLGAAVTRRFAKEGFSVALVSRHLGRVQDLAADLADETGAAVRGYSADVTDRDALRAALQQASADLGPVEVLQYSPLPAKEFLRPVLETTVEDLQPALDFSVHGLLTAVHQVQQHMRVLGGGTVLLVNGGSAVRPVAHFAGTSVSFAAESALGQMFHDALKDDGIHVGQLIIPGAIEEGHPNKDPEVLAEKLWTIHSEKGEFRTFAQGLDD</sequence>
<dbReference type="Gene3D" id="3.40.50.720">
    <property type="entry name" value="NAD(P)-binding Rossmann-like Domain"/>
    <property type="match status" value="1"/>
</dbReference>